<dbReference type="Proteomes" id="UP000029120">
    <property type="component" value="Chromosome 6"/>
</dbReference>
<sequence length="106" mass="11922">MILFQRFFCCGNYGVRPTDTTKACVLSAISQTDFFEIGSLVKVLFPPEIDVFIRTGLVDMNLNCGYLNNGISVFQLMRVEDVLTWISMASSQQKRKQNTESSKPNG</sequence>
<evidence type="ECO:0000313" key="2">
    <source>
        <dbReference type="Proteomes" id="UP000029120"/>
    </source>
</evidence>
<reference evidence="2" key="1">
    <citation type="journal article" date="2015" name="Nat. Plants">
        <title>Genome expansion of Arabis alpina linked with retrotransposition and reduced symmetric DNA methylation.</title>
        <authorList>
            <person name="Willing E.M."/>
            <person name="Rawat V."/>
            <person name="Mandakova T."/>
            <person name="Maumus F."/>
            <person name="James G.V."/>
            <person name="Nordstroem K.J."/>
            <person name="Becker C."/>
            <person name="Warthmann N."/>
            <person name="Chica C."/>
            <person name="Szarzynska B."/>
            <person name="Zytnicki M."/>
            <person name="Albani M.C."/>
            <person name="Kiefer C."/>
            <person name="Bergonzi S."/>
            <person name="Castaings L."/>
            <person name="Mateos J.L."/>
            <person name="Berns M.C."/>
            <person name="Bujdoso N."/>
            <person name="Piofczyk T."/>
            <person name="de Lorenzo L."/>
            <person name="Barrero-Sicilia C."/>
            <person name="Mateos I."/>
            <person name="Piednoel M."/>
            <person name="Hagmann J."/>
            <person name="Chen-Min-Tao R."/>
            <person name="Iglesias-Fernandez R."/>
            <person name="Schuster S.C."/>
            <person name="Alonso-Blanco C."/>
            <person name="Roudier F."/>
            <person name="Carbonero P."/>
            <person name="Paz-Ares J."/>
            <person name="Davis S.J."/>
            <person name="Pecinka A."/>
            <person name="Quesneville H."/>
            <person name="Colot V."/>
            <person name="Lysak M.A."/>
            <person name="Weigel D."/>
            <person name="Coupland G."/>
            <person name="Schneeberger K."/>
        </authorList>
    </citation>
    <scope>NUCLEOTIDE SEQUENCE [LARGE SCALE GENOMIC DNA]</scope>
    <source>
        <strain evidence="2">cv. Pajares</strain>
    </source>
</reference>
<proteinExistence type="predicted"/>
<gene>
    <name evidence="1" type="ordered locus">AALP_Aa6g009300</name>
</gene>
<dbReference type="EMBL" id="CM002874">
    <property type="protein sequence ID" value="KFK30647.1"/>
    <property type="molecule type" value="Genomic_DNA"/>
</dbReference>
<dbReference type="eggNOG" id="KOG4197">
    <property type="taxonomic scope" value="Eukaryota"/>
</dbReference>
<organism evidence="1 2">
    <name type="scientific">Arabis alpina</name>
    <name type="common">Alpine rock-cress</name>
    <dbReference type="NCBI Taxonomy" id="50452"/>
    <lineage>
        <taxon>Eukaryota</taxon>
        <taxon>Viridiplantae</taxon>
        <taxon>Streptophyta</taxon>
        <taxon>Embryophyta</taxon>
        <taxon>Tracheophyta</taxon>
        <taxon>Spermatophyta</taxon>
        <taxon>Magnoliopsida</taxon>
        <taxon>eudicotyledons</taxon>
        <taxon>Gunneridae</taxon>
        <taxon>Pentapetalae</taxon>
        <taxon>rosids</taxon>
        <taxon>malvids</taxon>
        <taxon>Brassicales</taxon>
        <taxon>Brassicaceae</taxon>
        <taxon>Arabideae</taxon>
        <taxon>Arabis</taxon>
    </lineage>
</organism>
<protein>
    <submittedName>
        <fullName evidence="1">Uncharacterized protein</fullName>
    </submittedName>
</protein>
<dbReference type="AlphaFoldDB" id="A0A087GL95"/>
<evidence type="ECO:0000313" key="1">
    <source>
        <dbReference type="EMBL" id="KFK30647.1"/>
    </source>
</evidence>
<name>A0A087GL95_ARAAL</name>
<accession>A0A087GL95</accession>
<keyword evidence="2" id="KW-1185">Reference proteome</keyword>
<dbReference type="Gramene" id="KFK30647">
    <property type="protein sequence ID" value="KFK30647"/>
    <property type="gene ID" value="AALP_AA6G009300"/>
</dbReference>